<protein>
    <submittedName>
        <fullName evidence="1">Uncharacterized protein</fullName>
    </submittedName>
</protein>
<organism evidence="1 2">
    <name type="scientific">Phanerochaete carnosa (strain HHB-10118-sp)</name>
    <name type="common">White-rot fungus</name>
    <name type="synonym">Peniophora carnosa</name>
    <dbReference type="NCBI Taxonomy" id="650164"/>
    <lineage>
        <taxon>Eukaryota</taxon>
        <taxon>Fungi</taxon>
        <taxon>Dikarya</taxon>
        <taxon>Basidiomycota</taxon>
        <taxon>Agaricomycotina</taxon>
        <taxon>Agaricomycetes</taxon>
        <taxon>Polyporales</taxon>
        <taxon>Phanerochaetaceae</taxon>
        <taxon>Phanerochaete</taxon>
    </lineage>
</organism>
<name>K5WHD9_PHACS</name>
<dbReference type="GeneID" id="18919038"/>
<reference evidence="1 2" key="1">
    <citation type="journal article" date="2012" name="BMC Genomics">
        <title>Comparative genomics of the white-rot fungi, Phanerochaete carnosa and P. chrysosporium, to elucidate the genetic basis of the distinct wood types they colonize.</title>
        <authorList>
            <person name="Suzuki H."/>
            <person name="MacDonald J."/>
            <person name="Syed K."/>
            <person name="Salamov A."/>
            <person name="Hori C."/>
            <person name="Aerts A."/>
            <person name="Henrissat B."/>
            <person name="Wiebenga A."/>
            <person name="vanKuyk P.A."/>
            <person name="Barry K."/>
            <person name="Lindquist E."/>
            <person name="LaButti K."/>
            <person name="Lapidus A."/>
            <person name="Lucas S."/>
            <person name="Coutinho P."/>
            <person name="Gong Y."/>
            <person name="Samejima M."/>
            <person name="Mahadevan R."/>
            <person name="Abou-Zaid M."/>
            <person name="de Vries R.P."/>
            <person name="Igarashi K."/>
            <person name="Yadav J.S."/>
            <person name="Grigoriev I.V."/>
            <person name="Master E.R."/>
        </authorList>
    </citation>
    <scope>NUCLEOTIDE SEQUENCE [LARGE SCALE GENOMIC DNA]</scope>
    <source>
        <strain evidence="1 2">HHB-10118-sp</strain>
    </source>
</reference>
<dbReference type="InParanoid" id="K5WHD9"/>
<dbReference type="RefSeq" id="XP_007401702.1">
    <property type="nucleotide sequence ID" value="XM_007401640.1"/>
</dbReference>
<dbReference type="Proteomes" id="UP000008370">
    <property type="component" value="Unassembled WGS sequence"/>
</dbReference>
<dbReference type="AlphaFoldDB" id="K5WHD9"/>
<gene>
    <name evidence="1" type="ORF">PHACADRAFT_265200</name>
</gene>
<dbReference type="EMBL" id="JH930480">
    <property type="protein sequence ID" value="EKM49637.1"/>
    <property type="molecule type" value="Genomic_DNA"/>
</dbReference>
<evidence type="ECO:0000313" key="2">
    <source>
        <dbReference type="Proteomes" id="UP000008370"/>
    </source>
</evidence>
<keyword evidence="2" id="KW-1185">Reference proteome</keyword>
<accession>K5WHD9</accession>
<proteinExistence type="predicted"/>
<dbReference type="HOGENOM" id="CLU_2740866_0_0_1"/>
<sequence length="71" mass="8134">MMAAEMMKYLLPMGGQLLPLLICRYLALRAQAFESKTKRYNPAICGSPSPVLRCCWPDFNLIIYSRFYLPG</sequence>
<evidence type="ECO:0000313" key="1">
    <source>
        <dbReference type="EMBL" id="EKM49637.1"/>
    </source>
</evidence>
<dbReference type="KEGG" id="pco:PHACADRAFT_265200"/>